<keyword evidence="1" id="KW-0732">Signal</keyword>
<dbReference type="PROSITE" id="PS51257">
    <property type="entry name" value="PROKAR_LIPOPROTEIN"/>
    <property type="match status" value="1"/>
</dbReference>
<protein>
    <recommendedName>
        <fullName evidence="4">Lipoprotein</fullName>
    </recommendedName>
</protein>
<dbReference type="Proteomes" id="UP001519296">
    <property type="component" value="Unassembled WGS sequence"/>
</dbReference>
<keyword evidence="3" id="KW-1185">Reference proteome</keyword>
<feature type="chain" id="PRO_5046778662" description="Lipoprotein" evidence="1">
    <location>
        <begin position="24"/>
        <end position="228"/>
    </location>
</feature>
<gene>
    <name evidence="2" type="ORF">C4K46_06025</name>
</gene>
<reference evidence="2 3" key="1">
    <citation type="submission" date="2018-02" db="EMBL/GenBank/DDBJ databases">
        <title>Draft genome sequence of Streptococcus oricebi CCUG 70868T type strain.</title>
        <authorList>
            <person name="Mendez V."/>
            <person name="Salva-Serra F."/>
            <person name="Jaen-Luchoro D."/>
            <person name="Gonzales-Siles L."/>
            <person name="Karlsson R."/>
            <person name="Engstrom-Jakobsson H."/>
            <person name="Busquets A."/>
            <person name="Gomila M."/>
            <person name="Pineiro-Iglesias B."/>
            <person name="Bennasar-Figueras A."/>
            <person name="Seeger M."/>
            <person name="Moore E."/>
        </authorList>
    </citation>
    <scope>NUCLEOTIDE SEQUENCE [LARGE SCALE GENOMIC DNA]</scope>
    <source>
        <strain evidence="2 3">CCUG 70868</strain>
    </source>
</reference>
<evidence type="ECO:0000256" key="1">
    <source>
        <dbReference type="SAM" id="SignalP"/>
    </source>
</evidence>
<organism evidence="2 3">
    <name type="scientific">Streptococcus oricebi</name>
    <dbReference type="NCBI Taxonomy" id="1547447"/>
    <lineage>
        <taxon>Bacteria</taxon>
        <taxon>Bacillati</taxon>
        <taxon>Bacillota</taxon>
        <taxon>Bacilli</taxon>
        <taxon>Lactobacillales</taxon>
        <taxon>Streptococcaceae</taxon>
        <taxon>Streptococcus</taxon>
    </lineage>
</organism>
<sequence length="228" mass="26375">MKKKLTFILALLLGGIAMVTLSACGENKNSREWIENKVSEVSRVYPTENLFDLFKEFPEGFKIEQVYLKKGNYSIDFILEGKSDNKTISGKLTKTPSTDDVNQKPDEEIEVNYVNGQFVFSDEQKAKEIWKFGGFLFQKLTLNKNIFSKFKLKEKNYNSVTNGFDISYHLNNRLVNEYFSKKETENSILKIGSSLQNPGYYYYSVIINYDDGFYFRETVSNAEVYNGN</sequence>
<dbReference type="EMBL" id="PRDG01000003">
    <property type="protein sequence ID" value="MBP2623497.1"/>
    <property type="molecule type" value="Genomic_DNA"/>
</dbReference>
<accession>A0ABS5B3T9</accession>
<evidence type="ECO:0000313" key="2">
    <source>
        <dbReference type="EMBL" id="MBP2623497.1"/>
    </source>
</evidence>
<name>A0ABS5B3T9_9STRE</name>
<feature type="signal peptide" evidence="1">
    <location>
        <begin position="1"/>
        <end position="23"/>
    </location>
</feature>
<proteinExistence type="predicted"/>
<evidence type="ECO:0000313" key="3">
    <source>
        <dbReference type="Proteomes" id="UP001519296"/>
    </source>
</evidence>
<evidence type="ECO:0008006" key="4">
    <source>
        <dbReference type="Google" id="ProtNLM"/>
    </source>
</evidence>
<dbReference type="RefSeq" id="WP_209627994.1">
    <property type="nucleotide sequence ID" value="NZ_PRDG01000003.1"/>
</dbReference>
<comment type="caution">
    <text evidence="2">The sequence shown here is derived from an EMBL/GenBank/DDBJ whole genome shotgun (WGS) entry which is preliminary data.</text>
</comment>